<accession>A0A1L8WR72</accession>
<protein>
    <recommendedName>
        <fullName evidence="3">NADPH-dependent FMN reductase-like domain-containing protein</fullName>
    </recommendedName>
</protein>
<keyword evidence="2" id="KW-0288">FMN</keyword>
<comment type="caution">
    <text evidence="4">The sequence shown here is derived from an EMBL/GenBank/DDBJ whole genome shotgun (WGS) entry which is preliminary data.</text>
</comment>
<evidence type="ECO:0000313" key="5">
    <source>
        <dbReference type="Proteomes" id="UP000182152"/>
    </source>
</evidence>
<dbReference type="InterPro" id="IPR005025">
    <property type="entry name" value="FMN_Rdtase-like_dom"/>
</dbReference>
<keyword evidence="1" id="KW-0285">Flavoprotein</keyword>
<evidence type="ECO:0000256" key="2">
    <source>
        <dbReference type="ARBA" id="ARBA00022643"/>
    </source>
</evidence>
<keyword evidence="5" id="KW-1185">Reference proteome</keyword>
<dbReference type="SUPFAM" id="SSF52218">
    <property type="entry name" value="Flavoproteins"/>
    <property type="match status" value="1"/>
</dbReference>
<reference evidence="4 5" key="1">
    <citation type="submission" date="2014-12" db="EMBL/GenBank/DDBJ databases">
        <title>Draft genome sequences of 29 type strains of Enterococci.</title>
        <authorList>
            <person name="Zhong Z."/>
            <person name="Sun Z."/>
            <person name="Liu W."/>
            <person name="Zhang W."/>
            <person name="Zhang H."/>
        </authorList>
    </citation>
    <scope>NUCLEOTIDE SEQUENCE [LARGE SCALE GENOMIC DNA]</scope>
    <source>
        <strain evidence="4 5">DSM 15687</strain>
    </source>
</reference>
<name>A0A1L8WR72_9ENTE</name>
<feature type="domain" description="NADPH-dependent FMN reductase-like" evidence="3">
    <location>
        <begin position="26"/>
        <end position="144"/>
    </location>
</feature>
<sequence>MTKEIVNLLKENISNISDIELDWNIYTSSDQAIIPCKGCNNCFIRGKCPLDKNDCMWALKRDMLKSDLIIFASPVYLKHVSGSMKNFLDRIAYWTHLFPLAGKMGVPLVTSSGSGIQESIAYLSDIMTYFGLDIISGLGVASPKKENEIENTKNQIIRTSVHIIKYLKENDVAKSNLRLENTFQLMKRHYHELNNSGDNTEELKYWKKSGLFYSDTFQDFIDMSVE</sequence>
<dbReference type="STRING" id="150033.RV14_GL001397"/>
<dbReference type="GO" id="GO:0016491">
    <property type="term" value="F:oxidoreductase activity"/>
    <property type="evidence" value="ECO:0007669"/>
    <property type="project" value="InterPro"/>
</dbReference>
<evidence type="ECO:0000313" key="4">
    <source>
        <dbReference type="EMBL" id="OJG83519.1"/>
    </source>
</evidence>
<organism evidence="4 5">
    <name type="scientific">Enterococcus ratti</name>
    <dbReference type="NCBI Taxonomy" id="150033"/>
    <lineage>
        <taxon>Bacteria</taxon>
        <taxon>Bacillati</taxon>
        <taxon>Bacillota</taxon>
        <taxon>Bacilli</taxon>
        <taxon>Lactobacillales</taxon>
        <taxon>Enterococcaceae</taxon>
        <taxon>Enterococcus</taxon>
    </lineage>
</organism>
<dbReference type="Proteomes" id="UP000182152">
    <property type="component" value="Unassembled WGS sequence"/>
</dbReference>
<dbReference type="InterPro" id="IPR051796">
    <property type="entry name" value="ISF_SsuE-like"/>
</dbReference>
<proteinExistence type="predicted"/>
<dbReference type="InterPro" id="IPR029039">
    <property type="entry name" value="Flavoprotein-like_sf"/>
</dbReference>
<dbReference type="Gene3D" id="3.40.50.360">
    <property type="match status" value="1"/>
</dbReference>
<dbReference type="EMBL" id="JXLB01000003">
    <property type="protein sequence ID" value="OJG83519.1"/>
    <property type="molecule type" value="Genomic_DNA"/>
</dbReference>
<dbReference type="Pfam" id="PF03358">
    <property type="entry name" value="FMN_red"/>
    <property type="match status" value="1"/>
</dbReference>
<dbReference type="PANTHER" id="PTHR43278:SF2">
    <property type="entry name" value="IRON-SULFUR FLAVOPROTEIN"/>
    <property type="match status" value="1"/>
</dbReference>
<evidence type="ECO:0000256" key="1">
    <source>
        <dbReference type="ARBA" id="ARBA00022630"/>
    </source>
</evidence>
<gene>
    <name evidence="4" type="ORF">RV14_GL001397</name>
</gene>
<dbReference type="PANTHER" id="PTHR43278">
    <property type="entry name" value="NAD(P)H-DEPENDENT FMN-CONTAINING OXIDOREDUCTASE YWQN-RELATED"/>
    <property type="match status" value="1"/>
</dbReference>
<dbReference type="AlphaFoldDB" id="A0A1L8WR72"/>
<evidence type="ECO:0000259" key="3">
    <source>
        <dbReference type="Pfam" id="PF03358"/>
    </source>
</evidence>